<dbReference type="GO" id="GO:0006790">
    <property type="term" value="P:sulfur compound metabolic process"/>
    <property type="evidence" value="ECO:0007669"/>
    <property type="project" value="TreeGrafter"/>
</dbReference>
<dbReference type="Proteomes" id="UP000242188">
    <property type="component" value="Unassembled WGS sequence"/>
</dbReference>
<evidence type="ECO:0000313" key="3">
    <source>
        <dbReference type="Proteomes" id="UP000242188"/>
    </source>
</evidence>
<proteinExistence type="predicted"/>
<dbReference type="OrthoDB" id="6138663at2759"/>
<dbReference type="PANTHER" id="PTHR10704:SF44">
    <property type="entry name" value="LD35051P-RELATED"/>
    <property type="match status" value="1"/>
</dbReference>
<dbReference type="InterPro" id="IPR000863">
    <property type="entry name" value="Sulfotransferase_dom"/>
</dbReference>
<dbReference type="GO" id="GO:0006044">
    <property type="term" value="P:N-acetylglucosamine metabolic process"/>
    <property type="evidence" value="ECO:0007669"/>
    <property type="project" value="TreeGrafter"/>
</dbReference>
<keyword evidence="3" id="KW-1185">Reference proteome</keyword>
<name>A0A210R3S7_MIZYE</name>
<feature type="domain" description="Sulfotransferase" evidence="1">
    <location>
        <begin position="110"/>
        <end position="261"/>
    </location>
</feature>
<sequence length="292" mass="34815">MGKQIDFLNGTHRYYNRDNSSWVLVEMLYRWFTCDVRRINVMDLTSVMLQGSDAYIQYYRCVNSRKRLLHASVAQRRKYIYKCMKLLKQPCESGKVFIIKTIRLEMASVELLLTWLPGLKVIHLLRDPRGKLSSEFNVEPRMEWPSISSRADSVCRQMHSDIIEADRLYKLFPQSIRILQYELFASDTIRKARKLFMFLNLTFTIEMNKYVRTHTLQKDLHDNCFWCAKKTNARLTSVRWRLHMSHKDVQQVDQNCRTLYKTAGYLEIKDEKVLRNLSVPSQVDSWIKYMSL</sequence>
<dbReference type="AlphaFoldDB" id="A0A210R3S7"/>
<evidence type="ECO:0000259" key="1">
    <source>
        <dbReference type="Pfam" id="PF00685"/>
    </source>
</evidence>
<dbReference type="Gene3D" id="3.40.50.300">
    <property type="entry name" value="P-loop containing nucleotide triphosphate hydrolases"/>
    <property type="match status" value="1"/>
</dbReference>
<organism evidence="2 3">
    <name type="scientific">Mizuhopecten yessoensis</name>
    <name type="common">Japanese scallop</name>
    <name type="synonym">Patinopecten yessoensis</name>
    <dbReference type="NCBI Taxonomy" id="6573"/>
    <lineage>
        <taxon>Eukaryota</taxon>
        <taxon>Metazoa</taxon>
        <taxon>Spiralia</taxon>
        <taxon>Lophotrochozoa</taxon>
        <taxon>Mollusca</taxon>
        <taxon>Bivalvia</taxon>
        <taxon>Autobranchia</taxon>
        <taxon>Pteriomorphia</taxon>
        <taxon>Pectinida</taxon>
        <taxon>Pectinoidea</taxon>
        <taxon>Pectinidae</taxon>
        <taxon>Mizuhopecten</taxon>
    </lineage>
</organism>
<evidence type="ECO:0000313" key="2">
    <source>
        <dbReference type="EMBL" id="OWF55713.1"/>
    </source>
</evidence>
<protein>
    <submittedName>
        <fullName evidence="2">Carbohydrate sulfotransferase 5</fullName>
    </submittedName>
</protein>
<dbReference type="InterPro" id="IPR051135">
    <property type="entry name" value="Gal/GlcNAc/GalNAc_ST"/>
</dbReference>
<comment type="caution">
    <text evidence="2">The sequence shown here is derived from an EMBL/GenBank/DDBJ whole genome shotgun (WGS) entry which is preliminary data.</text>
</comment>
<accession>A0A210R3S7</accession>
<dbReference type="SUPFAM" id="SSF52540">
    <property type="entry name" value="P-loop containing nucleoside triphosphate hydrolases"/>
    <property type="match status" value="1"/>
</dbReference>
<dbReference type="EMBL" id="NEDP02000506">
    <property type="protein sequence ID" value="OWF55713.1"/>
    <property type="molecule type" value="Genomic_DNA"/>
</dbReference>
<dbReference type="PANTHER" id="PTHR10704">
    <property type="entry name" value="CARBOHYDRATE SULFOTRANSFERASE"/>
    <property type="match status" value="1"/>
</dbReference>
<dbReference type="InterPro" id="IPR027417">
    <property type="entry name" value="P-loop_NTPase"/>
</dbReference>
<gene>
    <name evidence="2" type="ORF">KP79_PYT11162</name>
</gene>
<dbReference type="GO" id="GO:0001517">
    <property type="term" value="F:N-acetylglucosamine 6-O-sulfotransferase activity"/>
    <property type="evidence" value="ECO:0007669"/>
    <property type="project" value="TreeGrafter"/>
</dbReference>
<keyword evidence="2" id="KW-0808">Transferase</keyword>
<reference evidence="2 3" key="1">
    <citation type="journal article" date="2017" name="Nat. Ecol. Evol.">
        <title>Scallop genome provides insights into evolution of bilaterian karyotype and development.</title>
        <authorList>
            <person name="Wang S."/>
            <person name="Zhang J."/>
            <person name="Jiao W."/>
            <person name="Li J."/>
            <person name="Xun X."/>
            <person name="Sun Y."/>
            <person name="Guo X."/>
            <person name="Huan P."/>
            <person name="Dong B."/>
            <person name="Zhang L."/>
            <person name="Hu X."/>
            <person name="Sun X."/>
            <person name="Wang J."/>
            <person name="Zhao C."/>
            <person name="Wang Y."/>
            <person name="Wang D."/>
            <person name="Huang X."/>
            <person name="Wang R."/>
            <person name="Lv J."/>
            <person name="Li Y."/>
            <person name="Zhang Z."/>
            <person name="Liu B."/>
            <person name="Lu W."/>
            <person name="Hui Y."/>
            <person name="Liang J."/>
            <person name="Zhou Z."/>
            <person name="Hou R."/>
            <person name="Li X."/>
            <person name="Liu Y."/>
            <person name="Li H."/>
            <person name="Ning X."/>
            <person name="Lin Y."/>
            <person name="Zhao L."/>
            <person name="Xing Q."/>
            <person name="Dou J."/>
            <person name="Li Y."/>
            <person name="Mao J."/>
            <person name="Guo H."/>
            <person name="Dou H."/>
            <person name="Li T."/>
            <person name="Mu C."/>
            <person name="Jiang W."/>
            <person name="Fu Q."/>
            <person name="Fu X."/>
            <person name="Miao Y."/>
            <person name="Liu J."/>
            <person name="Yu Q."/>
            <person name="Li R."/>
            <person name="Liao H."/>
            <person name="Li X."/>
            <person name="Kong Y."/>
            <person name="Jiang Z."/>
            <person name="Chourrout D."/>
            <person name="Li R."/>
            <person name="Bao Z."/>
        </authorList>
    </citation>
    <scope>NUCLEOTIDE SEQUENCE [LARGE SCALE GENOMIC DNA]</scope>
    <source>
        <strain evidence="2 3">PY_sf001</strain>
    </source>
</reference>
<dbReference type="Pfam" id="PF00685">
    <property type="entry name" value="Sulfotransfer_1"/>
    <property type="match status" value="1"/>
</dbReference>